<dbReference type="EMBL" id="UZAH01001350">
    <property type="protein sequence ID" value="VDO19678.1"/>
    <property type="molecule type" value="Genomic_DNA"/>
</dbReference>
<evidence type="ECO:0000256" key="1">
    <source>
        <dbReference type="ARBA" id="ARBA00004141"/>
    </source>
</evidence>
<feature type="transmembrane region" description="Helical" evidence="6">
    <location>
        <begin position="110"/>
        <end position="135"/>
    </location>
</feature>
<evidence type="ECO:0000313" key="8">
    <source>
        <dbReference type="EMBL" id="VDO19678.1"/>
    </source>
</evidence>
<dbReference type="InterPro" id="IPR013525">
    <property type="entry name" value="ABC2_TM"/>
</dbReference>
<feature type="transmembrane region" description="Helical" evidence="6">
    <location>
        <begin position="147"/>
        <end position="172"/>
    </location>
</feature>
<name>A0A3P7WPT2_HELPZ</name>
<dbReference type="InterPro" id="IPR050352">
    <property type="entry name" value="ABCG_transporters"/>
</dbReference>
<keyword evidence="5 6" id="KW-0472">Membrane</keyword>
<comment type="subcellular location">
    <subcellularLocation>
        <location evidence="1">Membrane</location>
        <topology evidence="1">Multi-pass membrane protein</topology>
    </subcellularLocation>
</comment>
<evidence type="ECO:0000256" key="4">
    <source>
        <dbReference type="ARBA" id="ARBA00022989"/>
    </source>
</evidence>
<evidence type="ECO:0000259" key="7">
    <source>
        <dbReference type="Pfam" id="PF01061"/>
    </source>
</evidence>
<evidence type="ECO:0000256" key="2">
    <source>
        <dbReference type="ARBA" id="ARBA00022448"/>
    </source>
</evidence>
<evidence type="ECO:0000256" key="6">
    <source>
        <dbReference type="SAM" id="Phobius"/>
    </source>
</evidence>
<dbReference type="PANTHER" id="PTHR48041">
    <property type="entry name" value="ABC TRANSPORTER G FAMILY MEMBER 28"/>
    <property type="match status" value="1"/>
</dbReference>
<feature type="transmembrane region" description="Helical" evidence="6">
    <location>
        <begin position="86"/>
        <end position="104"/>
    </location>
</feature>
<keyword evidence="4 6" id="KW-1133">Transmembrane helix</keyword>
<keyword evidence="3 6" id="KW-0812">Transmembrane</keyword>
<sequence>MIKVQLFQTMICALITGMVYFQTAISADTIISINGILFNLVRNLNFMFQFQAVPVLTMELTIMLRENANGIYTSTAYFIGKNLAELPQYIILPTIYNIIVYWMSGLYPDILMFLFATLTCVLLTNVAISISYAVATLFGRTDVAMTFLPIFVIPMLAFGGFFITFEAIPSYFTWLSALSYFKLPKSYSYIFILPKVWLGSIKTAIMIPPFQIDFDGISKWTDVAILSGMIAIIRLVAYLALLVRTYRNR</sequence>
<reference evidence="8" key="1">
    <citation type="submission" date="2018-11" db="EMBL/GenBank/DDBJ databases">
        <authorList>
            <consortium name="Pathogen Informatics"/>
        </authorList>
    </citation>
    <scope>NUCLEOTIDE SEQUENCE [LARGE SCALE GENOMIC DNA]</scope>
</reference>
<accession>A0A3P7WPT2</accession>
<feature type="domain" description="ABC-2 type transporter transmembrane" evidence="7">
    <location>
        <begin position="4"/>
        <end position="182"/>
    </location>
</feature>
<dbReference type="AlphaFoldDB" id="A0A3P7WPT2"/>
<feature type="transmembrane region" description="Helical" evidence="6">
    <location>
        <begin position="223"/>
        <end position="243"/>
    </location>
</feature>
<proteinExistence type="predicted"/>
<organism evidence="8">
    <name type="scientific">Heligmosomoides polygyrus</name>
    <name type="common">Parasitic roundworm</name>
    <dbReference type="NCBI Taxonomy" id="6339"/>
    <lineage>
        <taxon>Eukaryota</taxon>
        <taxon>Metazoa</taxon>
        <taxon>Ecdysozoa</taxon>
        <taxon>Nematoda</taxon>
        <taxon>Chromadorea</taxon>
        <taxon>Rhabditida</taxon>
        <taxon>Rhabditina</taxon>
        <taxon>Rhabditomorpha</taxon>
        <taxon>Strongyloidea</taxon>
        <taxon>Heligmosomidae</taxon>
        <taxon>Heligmosomoides</taxon>
    </lineage>
</organism>
<dbReference type="Pfam" id="PF01061">
    <property type="entry name" value="ABC2_membrane"/>
    <property type="match status" value="1"/>
</dbReference>
<evidence type="ECO:0000256" key="3">
    <source>
        <dbReference type="ARBA" id="ARBA00022692"/>
    </source>
</evidence>
<dbReference type="GO" id="GO:0140359">
    <property type="term" value="F:ABC-type transporter activity"/>
    <property type="evidence" value="ECO:0007669"/>
    <property type="project" value="InterPro"/>
</dbReference>
<gene>
    <name evidence="8" type="ORF">HPBE_LOCUS1296</name>
</gene>
<protein>
    <recommendedName>
        <fullName evidence="7">ABC-2 type transporter transmembrane domain-containing protein</fullName>
    </recommendedName>
</protein>
<dbReference type="OrthoDB" id="66620at2759"/>
<dbReference type="GO" id="GO:0005886">
    <property type="term" value="C:plasma membrane"/>
    <property type="evidence" value="ECO:0007669"/>
    <property type="project" value="TreeGrafter"/>
</dbReference>
<dbReference type="PANTHER" id="PTHR48041:SF93">
    <property type="entry name" value="ABC TRANSPORTER ATP-BINDING PROTEIN_PERMEASE WHT-1"/>
    <property type="match status" value="1"/>
</dbReference>
<evidence type="ECO:0000256" key="5">
    <source>
        <dbReference type="ARBA" id="ARBA00023136"/>
    </source>
</evidence>
<keyword evidence="2" id="KW-0813">Transport</keyword>